<dbReference type="Proteomes" id="UP001060085">
    <property type="component" value="Linkage Group LG02"/>
</dbReference>
<sequence>MTHMTLFFKNKRTFFKARSQHHDIHPSPVSSSSRLPSHQSRPLHRQETSKTPDATSRRHLISDLPQLLTLPGATGRLTLLILLPSHQFKGMGILFCKLQESDKFVAKKIVVCD</sequence>
<evidence type="ECO:0000313" key="2">
    <source>
        <dbReference type="Proteomes" id="UP001060085"/>
    </source>
</evidence>
<reference evidence="2" key="1">
    <citation type="journal article" date="2023" name="Nat. Plants">
        <title>Single-cell RNA sequencing provides a high-resolution roadmap for understanding the multicellular compartmentation of specialized metabolism.</title>
        <authorList>
            <person name="Sun S."/>
            <person name="Shen X."/>
            <person name="Li Y."/>
            <person name="Li Y."/>
            <person name="Wang S."/>
            <person name="Li R."/>
            <person name="Zhang H."/>
            <person name="Shen G."/>
            <person name="Guo B."/>
            <person name="Wei J."/>
            <person name="Xu J."/>
            <person name="St-Pierre B."/>
            <person name="Chen S."/>
            <person name="Sun C."/>
        </authorList>
    </citation>
    <scope>NUCLEOTIDE SEQUENCE [LARGE SCALE GENOMIC DNA]</scope>
</reference>
<dbReference type="EMBL" id="CM044702">
    <property type="protein sequence ID" value="KAI5676340.1"/>
    <property type="molecule type" value="Genomic_DNA"/>
</dbReference>
<keyword evidence="2" id="KW-1185">Reference proteome</keyword>
<protein>
    <submittedName>
        <fullName evidence="1">Uncharacterized protein</fullName>
    </submittedName>
</protein>
<gene>
    <name evidence="1" type="ORF">M9H77_07290</name>
</gene>
<organism evidence="1 2">
    <name type="scientific">Catharanthus roseus</name>
    <name type="common">Madagascar periwinkle</name>
    <name type="synonym">Vinca rosea</name>
    <dbReference type="NCBI Taxonomy" id="4058"/>
    <lineage>
        <taxon>Eukaryota</taxon>
        <taxon>Viridiplantae</taxon>
        <taxon>Streptophyta</taxon>
        <taxon>Embryophyta</taxon>
        <taxon>Tracheophyta</taxon>
        <taxon>Spermatophyta</taxon>
        <taxon>Magnoliopsida</taxon>
        <taxon>eudicotyledons</taxon>
        <taxon>Gunneridae</taxon>
        <taxon>Pentapetalae</taxon>
        <taxon>asterids</taxon>
        <taxon>lamiids</taxon>
        <taxon>Gentianales</taxon>
        <taxon>Apocynaceae</taxon>
        <taxon>Rauvolfioideae</taxon>
        <taxon>Vinceae</taxon>
        <taxon>Catharanthinae</taxon>
        <taxon>Catharanthus</taxon>
    </lineage>
</organism>
<name>A0ACC0BUH6_CATRO</name>
<evidence type="ECO:0000313" key="1">
    <source>
        <dbReference type="EMBL" id="KAI5676340.1"/>
    </source>
</evidence>
<comment type="caution">
    <text evidence="1">The sequence shown here is derived from an EMBL/GenBank/DDBJ whole genome shotgun (WGS) entry which is preliminary data.</text>
</comment>
<accession>A0ACC0BUH6</accession>
<proteinExistence type="predicted"/>